<comment type="caution">
    <text evidence="2">The sequence shown here is derived from an EMBL/GenBank/DDBJ whole genome shotgun (WGS) entry which is preliminary data.</text>
</comment>
<dbReference type="Pfam" id="PF12867">
    <property type="entry name" value="DinB_2"/>
    <property type="match status" value="1"/>
</dbReference>
<dbReference type="InterPro" id="IPR034660">
    <property type="entry name" value="DinB/YfiT-like"/>
</dbReference>
<evidence type="ECO:0000313" key="2">
    <source>
        <dbReference type="EMBL" id="PRX54876.1"/>
    </source>
</evidence>
<dbReference type="Gene3D" id="1.20.120.450">
    <property type="entry name" value="dinb family like domain"/>
    <property type="match status" value="1"/>
</dbReference>
<name>A0A2T0MBK5_9FLAO</name>
<dbReference type="RefSeq" id="WP_106146332.1">
    <property type="nucleotide sequence ID" value="NZ_PVYX01000002.1"/>
</dbReference>
<keyword evidence="3" id="KW-1185">Reference proteome</keyword>
<dbReference type="Proteomes" id="UP000237640">
    <property type="component" value="Unassembled WGS sequence"/>
</dbReference>
<evidence type="ECO:0000313" key="3">
    <source>
        <dbReference type="Proteomes" id="UP000237640"/>
    </source>
</evidence>
<dbReference type="SUPFAM" id="SSF109854">
    <property type="entry name" value="DinB/YfiT-like putative metalloenzymes"/>
    <property type="match status" value="1"/>
</dbReference>
<sequence length="180" mass="20707">MEENNWKTQLSTVSKKVNEHFGKLEERDLNWRPESGVWSIAQNLQHLIITNESYFPVFKAIQNGTHKTPALGKIGFFVSFCGKMILKAVEPERKKPMNTFPVWQPKKEVFDQGIVERFVNHQTALIAEVGKMNPFLNDKLVIASPANKNIVYTLEIALDIIVSHEKRHLNQALDLLNHFD</sequence>
<dbReference type="InterPro" id="IPR024775">
    <property type="entry name" value="DinB-like"/>
</dbReference>
<feature type="domain" description="DinB-like" evidence="1">
    <location>
        <begin position="9"/>
        <end position="172"/>
    </location>
</feature>
<proteinExistence type="predicted"/>
<dbReference type="OrthoDB" id="1524454at2"/>
<dbReference type="AlphaFoldDB" id="A0A2T0MBK5"/>
<organism evidence="2 3">
    <name type="scientific">Flagellimonas meridianipacifica</name>
    <dbReference type="NCBI Taxonomy" id="1080225"/>
    <lineage>
        <taxon>Bacteria</taxon>
        <taxon>Pseudomonadati</taxon>
        <taxon>Bacteroidota</taxon>
        <taxon>Flavobacteriia</taxon>
        <taxon>Flavobacteriales</taxon>
        <taxon>Flavobacteriaceae</taxon>
        <taxon>Flagellimonas</taxon>
    </lineage>
</organism>
<evidence type="ECO:0000259" key="1">
    <source>
        <dbReference type="Pfam" id="PF12867"/>
    </source>
</evidence>
<reference evidence="2 3" key="1">
    <citation type="submission" date="2018-03" db="EMBL/GenBank/DDBJ databases">
        <title>Genomic Encyclopedia of Archaeal and Bacterial Type Strains, Phase II (KMG-II): from individual species to whole genera.</title>
        <authorList>
            <person name="Goeker M."/>
        </authorList>
    </citation>
    <scope>NUCLEOTIDE SEQUENCE [LARGE SCALE GENOMIC DNA]</scope>
    <source>
        <strain evidence="2 3">DSM 25027</strain>
    </source>
</reference>
<protein>
    <submittedName>
        <fullName evidence="2">DinB family protein</fullName>
    </submittedName>
</protein>
<accession>A0A2T0MBK5</accession>
<dbReference type="EMBL" id="PVYX01000002">
    <property type="protein sequence ID" value="PRX54876.1"/>
    <property type="molecule type" value="Genomic_DNA"/>
</dbReference>
<gene>
    <name evidence="2" type="ORF">CLV81_3280</name>
</gene>